<dbReference type="GO" id="GO:0000049">
    <property type="term" value="F:tRNA binding"/>
    <property type="evidence" value="ECO:0007669"/>
    <property type="project" value="EnsemblFungi"/>
</dbReference>
<name>B6JYB4_SCHJY</name>
<comment type="similarity">
    <text evidence="1 5 7">Belongs to the IPP transferase family.</text>
</comment>
<protein>
    <recommendedName>
        <fullName evidence="5 6">tRNA dimethylallyltransferase</fullName>
        <ecNumber evidence="5 6">2.5.1.75</ecNumber>
    </recommendedName>
</protein>
<dbReference type="AlphaFoldDB" id="B6JYB4"/>
<evidence type="ECO:0000256" key="5">
    <source>
        <dbReference type="PIRNR" id="PIRNR039110"/>
    </source>
</evidence>
<dbReference type="Gene3D" id="3.40.50.300">
    <property type="entry name" value="P-loop containing nucleotide triphosphate hydrolases"/>
    <property type="match status" value="1"/>
</dbReference>
<keyword evidence="2 5" id="KW-0808">Transferase</keyword>
<dbReference type="HAMAP" id="MF_00185">
    <property type="entry name" value="IPP_trans"/>
    <property type="match status" value="1"/>
</dbReference>
<dbReference type="GO" id="GO:0005730">
    <property type="term" value="C:nucleolus"/>
    <property type="evidence" value="ECO:0007669"/>
    <property type="project" value="EnsemblFungi"/>
</dbReference>
<evidence type="ECO:0000256" key="1">
    <source>
        <dbReference type="ARBA" id="ARBA00005842"/>
    </source>
</evidence>
<dbReference type="eggNOG" id="KOG1384">
    <property type="taxonomic scope" value="Eukaryota"/>
</dbReference>
<gene>
    <name evidence="10" type="primary">tit1</name>
    <name evidence="9" type="ORF">SJAG_01575</name>
</gene>
<keyword evidence="5 6" id="KW-0819">tRNA processing</keyword>
<dbReference type="PANTHER" id="PTHR11088">
    <property type="entry name" value="TRNA DIMETHYLALLYLTRANSFERASE"/>
    <property type="match status" value="1"/>
</dbReference>
<comment type="function">
    <text evidence="5">Catalyzes the transfer of a dimethylallyl group onto the adenine at position 37.</text>
</comment>
<reference evidence="9 11" key="1">
    <citation type="journal article" date="2011" name="Science">
        <title>Comparative functional genomics of the fission yeasts.</title>
        <authorList>
            <person name="Rhind N."/>
            <person name="Chen Z."/>
            <person name="Yassour M."/>
            <person name="Thompson D.A."/>
            <person name="Haas B.J."/>
            <person name="Habib N."/>
            <person name="Wapinski I."/>
            <person name="Roy S."/>
            <person name="Lin M.F."/>
            <person name="Heiman D.I."/>
            <person name="Young S.K."/>
            <person name="Furuya K."/>
            <person name="Guo Y."/>
            <person name="Pidoux A."/>
            <person name="Chen H.M."/>
            <person name="Robbertse B."/>
            <person name="Goldberg J.M."/>
            <person name="Aoki K."/>
            <person name="Bayne E.H."/>
            <person name="Berlin A.M."/>
            <person name="Desjardins C.A."/>
            <person name="Dobbs E."/>
            <person name="Dukaj L."/>
            <person name="Fan L."/>
            <person name="FitzGerald M.G."/>
            <person name="French C."/>
            <person name="Gujja S."/>
            <person name="Hansen K."/>
            <person name="Keifenheim D."/>
            <person name="Levin J.Z."/>
            <person name="Mosher R.A."/>
            <person name="Mueller C.A."/>
            <person name="Pfiffner J."/>
            <person name="Priest M."/>
            <person name="Russ C."/>
            <person name="Smialowska A."/>
            <person name="Swoboda P."/>
            <person name="Sykes S.M."/>
            <person name="Vaughn M."/>
            <person name="Vengrova S."/>
            <person name="Yoder R."/>
            <person name="Zeng Q."/>
            <person name="Allshire R."/>
            <person name="Baulcombe D."/>
            <person name="Birren B.W."/>
            <person name="Brown W."/>
            <person name="Ekwall K."/>
            <person name="Kellis M."/>
            <person name="Leatherwood J."/>
            <person name="Levin H."/>
            <person name="Margalit H."/>
            <person name="Martienssen R."/>
            <person name="Nieduszynski C.A."/>
            <person name="Spatafora J.W."/>
            <person name="Friedman N."/>
            <person name="Dalgaard J.Z."/>
            <person name="Baumann P."/>
            <person name="Niki H."/>
            <person name="Regev A."/>
            <person name="Nusbaum C."/>
        </authorList>
    </citation>
    <scope>NUCLEOTIDE SEQUENCE [LARGE SCALE GENOMIC DNA]</scope>
    <source>
        <strain evidence="11">yFS275 / FY16936</strain>
    </source>
</reference>
<evidence type="ECO:0000256" key="8">
    <source>
        <dbReference type="SAM" id="MobiDB-lite"/>
    </source>
</evidence>
<sequence length="449" mass="52030">MLKCMMKPVCVVLGTTGAGKSDLSIELAKCFASEVINSDSMQIYKGLDIITNKVTEEEIQGVPHHLMSFLDFNKEYSVAEFEQDARRVIDDLHARGKIPVIVGGTHYYLQSLLFKDSTLSDIDVIEKAAGKDTTSEKHKDAFILDESPQVMLDYLEKVDPVMAQRWHPQDGRKIRRSLEIFFHTGKRPSDLYASQKKNELALHYKTLVFWPRCDYSVLADRLDNRVDAMLQRGLVNEILQYHELAKSRNFEPDTTRGIWQCIGFKEFIPWLKDRTEKSFASGVDRMKISTRQYAKSQVKWIKNRFLPQAVQIHDRDSSSVLFYVLNSTDLTQWRRQVSDACDIFRDFFNENTASNIVLSEEQKELYEEARGRLKIDPNDLHKRFVCDTCLDKRRAPFVAIGERAWSIHLASRRHRQFVRRKTQREQLSQYKKGSTSVEPSVEGSNSEEN</sequence>
<dbReference type="EMBL" id="KE651168">
    <property type="protein sequence ID" value="EEB06532.2"/>
    <property type="molecule type" value="Genomic_DNA"/>
</dbReference>
<dbReference type="GO" id="GO:0005524">
    <property type="term" value="F:ATP binding"/>
    <property type="evidence" value="ECO:0007669"/>
    <property type="project" value="UniProtKB-UniRule"/>
</dbReference>
<dbReference type="VEuPathDB" id="FungiDB:SJAG_01575"/>
<dbReference type="OMA" id="VPHYLID"/>
<dbReference type="InterPro" id="IPR030666">
    <property type="entry name" value="IPP_transferase_euk"/>
</dbReference>
<dbReference type="GO" id="GO:0005739">
    <property type="term" value="C:mitochondrion"/>
    <property type="evidence" value="ECO:0000318"/>
    <property type="project" value="GO_Central"/>
</dbReference>
<dbReference type="PIRSF" id="PIRSF039110">
    <property type="entry name" value="IPP_transferase"/>
    <property type="match status" value="1"/>
</dbReference>
<dbReference type="Proteomes" id="UP000001744">
    <property type="component" value="Unassembled WGS sequence"/>
</dbReference>
<organism evidence="9 11">
    <name type="scientific">Schizosaccharomyces japonicus (strain yFS275 / FY16936)</name>
    <name type="common">Fission yeast</name>
    <dbReference type="NCBI Taxonomy" id="402676"/>
    <lineage>
        <taxon>Eukaryota</taxon>
        <taxon>Fungi</taxon>
        <taxon>Dikarya</taxon>
        <taxon>Ascomycota</taxon>
        <taxon>Taphrinomycotina</taxon>
        <taxon>Schizosaccharomycetes</taxon>
        <taxon>Schizosaccharomycetales</taxon>
        <taxon>Schizosaccharomycetaceae</taxon>
        <taxon>Schizosaccharomyces</taxon>
    </lineage>
</organism>
<evidence type="ECO:0000256" key="4">
    <source>
        <dbReference type="ARBA" id="ARBA00022840"/>
    </source>
</evidence>
<dbReference type="RefSeq" id="XP_002172825.2">
    <property type="nucleotide sequence ID" value="XM_002172789.2"/>
</dbReference>
<dbReference type="Gene3D" id="3.30.160.60">
    <property type="entry name" value="Classic Zinc Finger"/>
    <property type="match status" value="1"/>
</dbReference>
<evidence type="ECO:0000256" key="2">
    <source>
        <dbReference type="ARBA" id="ARBA00022679"/>
    </source>
</evidence>
<dbReference type="STRING" id="402676.B6JYB4"/>
<feature type="region of interest" description="Disordered" evidence="8">
    <location>
        <begin position="421"/>
        <end position="449"/>
    </location>
</feature>
<keyword evidence="3 5" id="KW-0547">Nucleotide-binding</keyword>
<dbReference type="InterPro" id="IPR027417">
    <property type="entry name" value="P-loop_NTPase"/>
</dbReference>
<dbReference type="NCBIfam" id="TIGR00174">
    <property type="entry name" value="miaA"/>
    <property type="match status" value="1"/>
</dbReference>
<dbReference type="InterPro" id="IPR039657">
    <property type="entry name" value="Dimethylallyltransferase"/>
</dbReference>
<dbReference type="GO" id="GO:0005829">
    <property type="term" value="C:cytosol"/>
    <property type="evidence" value="ECO:0007669"/>
    <property type="project" value="EnsemblFungi"/>
</dbReference>
<evidence type="ECO:0000256" key="7">
    <source>
        <dbReference type="RuleBase" id="RU003785"/>
    </source>
</evidence>
<feature type="compositionally biased region" description="Polar residues" evidence="8">
    <location>
        <begin position="425"/>
        <end position="449"/>
    </location>
</feature>
<comment type="catalytic activity">
    <reaction evidence="5 6">
        <text>adenosine(37) in tRNA + dimethylallyl diphosphate = N(6)-dimethylallyladenosine(37) in tRNA + diphosphate</text>
        <dbReference type="Rhea" id="RHEA:26482"/>
        <dbReference type="Rhea" id="RHEA-COMP:10162"/>
        <dbReference type="Rhea" id="RHEA-COMP:10375"/>
        <dbReference type="ChEBI" id="CHEBI:33019"/>
        <dbReference type="ChEBI" id="CHEBI:57623"/>
        <dbReference type="ChEBI" id="CHEBI:74411"/>
        <dbReference type="ChEBI" id="CHEBI:74415"/>
        <dbReference type="EC" id="2.5.1.75"/>
    </reaction>
</comment>
<dbReference type="GeneID" id="7048759"/>
<keyword evidence="11" id="KW-1185">Reference proteome</keyword>
<dbReference type="HOGENOM" id="CLU_032616_2_3_1"/>
<dbReference type="SUPFAM" id="SSF52540">
    <property type="entry name" value="P-loop containing nucleoside triphosphate hydrolases"/>
    <property type="match status" value="1"/>
</dbReference>
<evidence type="ECO:0000313" key="9">
    <source>
        <dbReference type="EMBL" id="EEB06532.2"/>
    </source>
</evidence>
<dbReference type="GO" id="GO:0006400">
    <property type="term" value="P:tRNA modification"/>
    <property type="evidence" value="ECO:0000318"/>
    <property type="project" value="GO_Central"/>
</dbReference>
<dbReference type="InterPro" id="IPR018022">
    <property type="entry name" value="IPT"/>
</dbReference>
<evidence type="ECO:0000256" key="3">
    <source>
        <dbReference type="ARBA" id="ARBA00022741"/>
    </source>
</evidence>
<accession>B6JYB4</accession>
<dbReference type="Gene3D" id="1.10.20.140">
    <property type="match status" value="1"/>
</dbReference>
<evidence type="ECO:0000313" key="10">
    <source>
        <dbReference type="JaponicusDB" id="SJAG_01575"/>
    </source>
</evidence>
<dbReference type="EC" id="2.5.1.75" evidence="5 6"/>
<dbReference type="PANTHER" id="PTHR11088:SF89">
    <property type="entry name" value="TRNA DIMETHYLALLYLTRANSFERASE"/>
    <property type="match status" value="1"/>
</dbReference>
<dbReference type="GO" id="GO:0052381">
    <property type="term" value="F:tRNA dimethylallyltransferase activity"/>
    <property type="evidence" value="ECO:0000318"/>
    <property type="project" value="GO_Central"/>
</dbReference>
<dbReference type="JaponicusDB" id="SJAG_01575">
    <property type="gene designation" value="tit1"/>
</dbReference>
<evidence type="ECO:0000313" key="11">
    <source>
        <dbReference type="Proteomes" id="UP000001744"/>
    </source>
</evidence>
<proteinExistence type="inferred from homology"/>
<dbReference type="Pfam" id="PF01715">
    <property type="entry name" value="IPPT"/>
    <property type="match status" value="1"/>
</dbReference>
<keyword evidence="5" id="KW-0963">Cytoplasm</keyword>
<evidence type="ECO:0000256" key="6">
    <source>
        <dbReference type="RuleBase" id="RU003783"/>
    </source>
</evidence>
<keyword evidence="4 5" id="KW-0067">ATP-binding</keyword>
<dbReference type="OrthoDB" id="775260at2759"/>